<sequence>MAHASVMTNIKRKAALHFKVLQPTLS</sequence>
<name>A0A0E9XF93_ANGAN</name>
<proteinExistence type="predicted"/>
<protein>
    <submittedName>
        <fullName evidence="1">Uncharacterized protein</fullName>
    </submittedName>
</protein>
<reference evidence="1" key="1">
    <citation type="submission" date="2014-11" db="EMBL/GenBank/DDBJ databases">
        <authorList>
            <person name="Amaro Gonzalez C."/>
        </authorList>
    </citation>
    <scope>NUCLEOTIDE SEQUENCE</scope>
</reference>
<dbReference type="EMBL" id="GBXM01007180">
    <property type="protein sequence ID" value="JAI01398.1"/>
    <property type="molecule type" value="Transcribed_RNA"/>
</dbReference>
<accession>A0A0E9XF93</accession>
<evidence type="ECO:0000313" key="1">
    <source>
        <dbReference type="EMBL" id="JAI01398.1"/>
    </source>
</evidence>
<dbReference type="AlphaFoldDB" id="A0A0E9XF93"/>
<organism evidence="1">
    <name type="scientific">Anguilla anguilla</name>
    <name type="common">European freshwater eel</name>
    <name type="synonym">Muraena anguilla</name>
    <dbReference type="NCBI Taxonomy" id="7936"/>
    <lineage>
        <taxon>Eukaryota</taxon>
        <taxon>Metazoa</taxon>
        <taxon>Chordata</taxon>
        <taxon>Craniata</taxon>
        <taxon>Vertebrata</taxon>
        <taxon>Euteleostomi</taxon>
        <taxon>Actinopterygii</taxon>
        <taxon>Neopterygii</taxon>
        <taxon>Teleostei</taxon>
        <taxon>Anguilliformes</taxon>
        <taxon>Anguillidae</taxon>
        <taxon>Anguilla</taxon>
    </lineage>
</organism>
<reference evidence="1" key="2">
    <citation type="journal article" date="2015" name="Fish Shellfish Immunol.">
        <title>Early steps in the European eel (Anguilla anguilla)-Vibrio vulnificus interaction in the gills: Role of the RtxA13 toxin.</title>
        <authorList>
            <person name="Callol A."/>
            <person name="Pajuelo D."/>
            <person name="Ebbesson L."/>
            <person name="Teles M."/>
            <person name="MacKenzie S."/>
            <person name="Amaro C."/>
        </authorList>
    </citation>
    <scope>NUCLEOTIDE SEQUENCE</scope>
</reference>